<evidence type="ECO:0000256" key="1">
    <source>
        <dbReference type="SAM" id="MobiDB-lite"/>
    </source>
</evidence>
<dbReference type="InterPro" id="IPR015919">
    <property type="entry name" value="Cadherin-like_sf"/>
</dbReference>
<dbReference type="RefSeq" id="WP_206733549.1">
    <property type="nucleotide sequence ID" value="NZ_RDQZ01000037.1"/>
</dbReference>
<accession>A0ABY0DXG5</accession>
<feature type="region of interest" description="Disordered" evidence="1">
    <location>
        <begin position="835"/>
        <end position="864"/>
    </location>
</feature>
<proteinExistence type="predicted"/>
<sequence>NDNTDTPSASTTLTLAINDGGNTGGGALTASASATIDITAVNDAPTASAPGTHYAATEQVVLSLKNTGLSVNDVDSLGGIETATLSVTEGTLTVTSGTSGASVSGSGTSTVTITGTISEINALLATDGASTVSYIDNTDTPSASATLTLAVNDNGNTGTGGAQTGSASATIDITAVNDAPTASAPGIHYGATEQVDLSLKGTGLSVGDVDGGSGIETVTLSAGEGILTGAAGDSGISIVGGNGTSSLVVSGTIAQLNAFLGAGGTSTLVYNDNTDTPSASTTLTLAINDGGNTGTGGALSASASATIDITAVNDAPTASAPGTHYAATEQVVLSLKNTGLSVNDVDSLGGIETATLSVTEGTLTVTSGTSGASVSGSGTSTVTITGSIKEIDALLNTDGTSAVSYVDTNHNPSPSARLTLAINDNGNTGTCGAKTASASATIDITGVNDAPTASVPGAHYSATEQVNLSLKNTGLSVGDVDGRTGIETVTLSVGEGILTGAVGDSGVSIVSGNGTSSLVVSGTIAQLNAFLGAGGTSTLVYNDNTDTPATSTTLTLAVNDNGHTGTGGALSASASTTIDIIAVNDPPVITAGNTLHYDANNGSAVPLDAAVTVSDVDSGHLTGASVAITGNFAAGDKLNFVNQFGITGSYNTTTGVLTLTGADTLAHYQQALASITFSSTTQKNDPKTVTWTVTDLDETSPNHATTPLDATSATTTTTIDIRGRLVPPPHHGDDDHHGDRGHGDDDHGHDGAFGMVTSVTGGGFFFTPASTIYVSHADIQVALGPNDNFDLQVPLLALASALDGDVVAIDARLPDGRPLPDWLHFDGGTGKLAGLPPADIETGSISPDDGTGAPTKPGTGGPAFKLGDTKLTVEIVGWSSKGDMSILTVTIDLAPGKNGTGLDQPQRHGWLGPRDAGHRVGGLESARPHLAAGALDGAAGARAVPAGRAGLTAQLNGAGWRAMHADRMALLQSVSDSARRWR</sequence>
<name>A0ABY0DXG5_9BRAD</name>
<reference evidence="2 3" key="1">
    <citation type="submission" date="2018-10" db="EMBL/GenBank/DDBJ databases">
        <title>Bradyrhizobium sp. nov., effective nodules isolated from peanut in China.</title>
        <authorList>
            <person name="Li Y."/>
        </authorList>
    </citation>
    <scope>NUCLEOTIDE SEQUENCE [LARGE SCALE GENOMIC DNA]</scope>
    <source>
        <strain evidence="2 3">CCBAU 53426</strain>
    </source>
</reference>
<dbReference type="InterPro" id="IPR013783">
    <property type="entry name" value="Ig-like_fold"/>
</dbReference>
<keyword evidence="3" id="KW-1185">Reference proteome</keyword>
<dbReference type="SUPFAM" id="SSF49313">
    <property type="entry name" value="Cadherin-like"/>
    <property type="match status" value="1"/>
</dbReference>
<gene>
    <name evidence="2" type="ORF">EAS56_32055</name>
</gene>
<evidence type="ECO:0000313" key="3">
    <source>
        <dbReference type="Proteomes" id="UP000290401"/>
    </source>
</evidence>
<feature type="non-terminal residue" evidence="2">
    <location>
        <position position="1"/>
    </location>
</feature>
<evidence type="ECO:0008006" key="4">
    <source>
        <dbReference type="Google" id="ProtNLM"/>
    </source>
</evidence>
<feature type="compositionally biased region" description="Basic and acidic residues" evidence="1">
    <location>
        <begin position="730"/>
        <end position="750"/>
    </location>
</feature>
<organism evidence="2 3">
    <name type="scientific">Bradyrhizobium guangzhouense</name>
    <dbReference type="NCBI Taxonomy" id="1325095"/>
    <lineage>
        <taxon>Bacteria</taxon>
        <taxon>Pseudomonadati</taxon>
        <taxon>Pseudomonadota</taxon>
        <taxon>Alphaproteobacteria</taxon>
        <taxon>Hyphomicrobiales</taxon>
        <taxon>Nitrobacteraceae</taxon>
        <taxon>Bradyrhizobium</taxon>
    </lineage>
</organism>
<feature type="region of interest" description="Disordered" evidence="1">
    <location>
        <begin position="720"/>
        <end position="750"/>
    </location>
</feature>
<feature type="compositionally biased region" description="Low complexity" evidence="1">
    <location>
        <begin position="847"/>
        <end position="857"/>
    </location>
</feature>
<dbReference type="Gene3D" id="2.60.40.10">
    <property type="entry name" value="Immunoglobulins"/>
    <property type="match status" value="1"/>
</dbReference>
<comment type="caution">
    <text evidence="2">The sequence shown here is derived from an EMBL/GenBank/DDBJ whole genome shotgun (WGS) entry which is preliminary data.</text>
</comment>
<dbReference type="Proteomes" id="UP000290401">
    <property type="component" value="Unassembled WGS sequence"/>
</dbReference>
<protein>
    <recommendedName>
        <fullName evidence="4">Tandem-95 repeat protein</fullName>
    </recommendedName>
</protein>
<evidence type="ECO:0000313" key="2">
    <source>
        <dbReference type="EMBL" id="RXH07677.1"/>
    </source>
</evidence>
<dbReference type="EMBL" id="RDQZ01000037">
    <property type="protein sequence ID" value="RXH07677.1"/>
    <property type="molecule type" value="Genomic_DNA"/>
</dbReference>